<evidence type="ECO:0000313" key="7">
    <source>
        <dbReference type="Proteomes" id="UP000266188"/>
    </source>
</evidence>
<feature type="non-terminal residue" evidence="6">
    <location>
        <position position="1"/>
    </location>
</feature>
<dbReference type="GO" id="GO:0043041">
    <property type="term" value="P:amino acid activation for nonribosomal peptide biosynthetic process"/>
    <property type="evidence" value="ECO:0007669"/>
    <property type="project" value="TreeGrafter"/>
</dbReference>
<feature type="non-terminal residue" evidence="6">
    <location>
        <position position="104"/>
    </location>
</feature>
<dbReference type="InterPro" id="IPR020806">
    <property type="entry name" value="PKS_PP-bd"/>
</dbReference>
<dbReference type="EMBL" id="MVGC01002430">
    <property type="protein sequence ID" value="RJE16841.1"/>
    <property type="molecule type" value="Genomic_DNA"/>
</dbReference>
<evidence type="ECO:0000256" key="4">
    <source>
        <dbReference type="ARBA" id="ARBA00029454"/>
    </source>
</evidence>
<name>A0A3A2ZHW5_9EURO</name>
<dbReference type="Proteomes" id="UP000266188">
    <property type="component" value="Unassembled WGS sequence"/>
</dbReference>
<evidence type="ECO:0000259" key="5">
    <source>
        <dbReference type="PROSITE" id="PS50075"/>
    </source>
</evidence>
<reference evidence="7" key="1">
    <citation type="submission" date="2017-02" db="EMBL/GenBank/DDBJ databases">
        <authorList>
            <person name="Tafer H."/>
            <person name="Lopandic K."/>
        </authorList>
    </citation>
    <scope>NUCLEOTIDE SEQUENCE [LARGE SCALE GENOMIC DNA]</scope>
    <source>
        <strain evidence="7">CBS 366.77</strain>
    </source>
</reference>
<keyword evidence="1" id="KW-0596">Phosphopantetheine</keyword>
<dbReference type="PANTHER" id="PTHR45527:SF1">
    <property type="entry name" value="FATTY ACID SYNTHASE"/>
    <property type="match status" value="1"/>
</dbReference>
<gene>
    <name evidence="6" type="ORF">PHISCL_10822</name>
</gene>
<dbReference type="Pfam" id="PF00550">
    <property type="entry name" value="PP-binding"/>
    <property type="match status" value="1"/>
</dbReference>
<dbReference type="AlphaFoldDB" id="A0A3A2ZHW5"/>
<feature type="domain" description="Carrier" evidence="5">
    <location>
        <begin position="20"/>
        <end position="99"/>
    </location>
</feature>
<dbReference type="InterPro" id="IPR036736">
    <property type="entry name" value="ACP-like_sf"/>
</dbReference>
<protein>
    <recommendedName>
        <fullName evidence="5">Carrier domain-containing protein</fullName>
    </recommendedName>
</protein>
<dbReference type="Gene3D" id="1.10.1200.10">
    <property type="entry name" value="ACP-like"/>
    <property type="match status" value="1"/>
</dbReference>
<accession>A0A3A2ZHW5</accession>
<evidence type="ECO:0000256" key="3">
    <source>
        <dbReference type="ARBA" id="ARBA00022598"/>
    </source>
</evidence>
<dbReference type="SUPFAM" id="SSF47336">
    <property type="entry name" value="ACP-like"/>
    <property type="match status" value="1"/>
</dbReference>
<keyword evidence="7" id="KW-1185">Reference proteome</keyword>
<proteinExistence type="inferred from homology"/>
<keyword evidence="3" id="KW-0436">Ligase</keyword>
<dbReference type="GO" id="GO:0016874">
    <property type="term" value="F:ligase activity"/>
    <property type="evidence" value="ECO:0007669"/>
    <property type="project" value="UniProtKB-KW"/>
</dbReference>
<dbReference type="SMART" id="SM00823">
    <property type="entry name" value="PKS_PP"/>
    <property type="match status" value="1"/>
</dbReference>
<evidence type="ECO:0000313" key="6">
    <source>
        <dbReference type="EMBL" id="RJE16841.1"/>
    </source>
</evidence>
<sequence>AQQATNVELIARYEHSIYSPPSNELEQAVLDEVVDVLGLPPTSIGVESDMFEMGLSSITMIKLQHRLQERLKLNHELPLAMIMTNSTIRNLAKALMHRSTYTPV</sequence>
<dbReference type="GO" id="GO:0044550">
    <property type="term" value="P:secondary metabolite biosynthetic process"/>
    <property type="evidence" value="ECO:0007669"/>
    <property type="project" value="TreeGrafter"/>
</dbReference>
<dbReference type="PROSITE" id="PS50075">
    <property type="entry name" value="CARRIER"/>
    <property type="match status" value="1"/>
</dbReference>
<dbReference type="STRING" id="2070753.A0A3A2ZHW5"/>
<keyword evidence="2" id="KW-0597">Phosphoprotein</keyword>
<dbReference type="GO" id="GO:0031177">
    <property type="term" value="F:phosphopantetheine binding"/>
    <property type="evidence" value="ECO:0007669"/>
    <property type="project" value="InterPro"/>
</dbReference>
<dbReference type="InterPro" id="IPR009081">
    <property type="entry name" value="PP-bd_ACP"/>
</dbReference>
<organism evidence="6 7">
    <name type="scientific">Aspergillus sclerotialis</name>
    <dbReference type="NCBI Taxonomy" id="2070753"/>
    <lineage>
        <taxon>Eukaryota</taxon>
        <taxon>Fungi</taxon>
        <taxon>Dikarya</taxon>
        <taxon>Ascomycota</taxon>
        <taxon>Pezizomycotina</taxon>
        <taxon>Eurotiomycetes</taxon>
        <taxon>Eurotiomycetidae</taxon>
        <taxon>Eurotiales</taxon>
        <taxon>Aspergillaceae</taxon>
        <taxon>Aspergillus</taxon>
        <taxon>Aspergillus subgen. Polypaecilum</taxon>
    </lineage>
</organism>
<comment type="caution">
    <text evidence="6">The sequence shown here is derived from an EMBL/GenBank/DDBJ whole genome shotgun (WGS) entry which is preliminary data.</text>
</comment>
<dbReference type="GO" id="GO:0005737">
    <property type="term" value="C:cytoplasm"/>
    <property type="evidence" value="ECO:0007669"/>
    <property type="project" value="TreeGrafter"/>
</dbReference>
<evidence type="ECO:0000256" key="1">
    <source>
        <dbReference type="ARBA" id="ARBA00022450"/>
    </source>
</evidence>
<evidence type="ECO:0000256" key="2">
    <source>
        <dbReference type="ARBA" id="ARBA00022553"/>
    </source>
</evidence>
<comment type="similarity">
    <text evidence="4">Belongs to the NRP synthetase family.</text>
</comment>
<dbReference type="PANTHER" id="PTHR45527">
    <property type="entry name" value="NONRIBOSOMAL PEPTIDE SYNTHETASE"/>
    <property type="match status" value="1"/>
</dbReference>